<proteinExistence type="predicted"/>
<dbReference type="Ensembl" id="ENSPMRT00000020369.1">
    <property type="protein sequence ID" value="ENSPMRP00000019185.1"/>
    <property type="gene ID" value="ENSPMRG00000012537.1"/>
</dbReference>
<keyword evidence="2" id="KW-1185">Reference proteome</keyword>
<dbReference type="AlphaFoldDB" id="A0A670J4T8"/>
<reference evidence="1 2" key="1">
    <citation type="journal article" date="2019" name="Proc. Natl. Acad. Sci. U.S.A.">
        <title>Regulatory changes in pterin and carotenoid genes underlie balanced color polymorphisms in the wall lizard.</title>
        <authorList>
            <person name="Andrade P."/>
            <person name="Pinho C."/>
            <person name="Perez I de Lanuza G."/>
            <person name="Afonso S."/>
            <person name="Brejcha J."/>
            <person name="Rubin C.J."/>
            <person name="Wallerman O."/>
            <person name="Pereira P."/>
            <person name="Sabatino S.J."/>
            <person name="Bellati A."/>
            <person name="Pellitteri-Rosa D."/>
            <person name="Bosakova Z."/>
            <person name="Bunikis I."/>
            <person name="Carretero M.A."/>
            <person name="Feiner N."/>
            <person name="Marsik P."/>
            <person name="Pauperio F."/>
            <person name="Salvi D."/>
            <person name="Soler L."/>
            <person name="While G.M."/>
            <person name="Uller T."/>
            <person name="Font E."/>
            <person name="Andersson L."/>
            <person name="Carneiro M."/>
        </authorList>
    </citation>
    <scope>NUCLEOTIDE SEQUENCE</scope>
</reference>
<reference evidence="1" key="3">
    <citation type="submission" date="2025-09" db="UniProtKB">
        <authorList>
            <consortium name="Ensembl"/>
        </authorList>
    </citation>
    <scope>IDENTIFICATION</scope>
</reference>
<reference evidence="1" key="2">
    <citation type="submission" date="2025-08" db="UniProtKB">
        <authorList>
            <consortium name="Ensembl"/>
        </authorList>
    </citation>
    <scope>IDENTIFICATION</scope>
</reference>
<evidence type="ECO:0000313" key="1">
    <source>
        <dbReference type="Ensembl" id="ENSPMRP00000019185.1"/>
    </source>
</evidence>
<name>A0A670J4T8_PODMU</name>
<dbReference type="OMA" id="WPERKER"/>
<organism evidence="1 2">
    <name type="scientific">Podarcis muralis</name>
    <name type="common">Wall lizard</name>
    <name type="synonym">Lacerta muralis</name>
    <dbReference type="NCBI Taxonomy" id="64176"/>
    <lineage>
        <taxon>Eukaryota</taxon>
        <taxon>Metazoa</taxon>
        <taxon>Chordata</taxon>
        <taxon>Craniata</taxon>
        <taxon>Vertebrata</taxon>
        <taxon>Euteleostomi</taxon>
        <taxon>Lepidosauria</taxon>
        <taxon>Squamata</taxon>
        <taxon>Bifurcata</taxon>
        <taxon>Unidentata</taxon>
        <taxon>Episquamata</taxon>
        <taxon>Laterata</taxon>
        <taxon>Lacertibaenia</taxon>
        <taxon>Lacertidae</taxon>
        <taxon>Podarcis</taxon>
    </lineage>
</organism>
<evidence type="ECO:0000313" key="2">
    <source>
        <dbReference type="Proteomes" id="UP000472272"/>
    </source>
</evidence>
<dbReference type="GeneTree" id="ENSGT01040000240833"/>
<dbReference type="Proteomes" id="UP000472272">
    <property type="component" value="Chromosome 11"/>
</dbReference>
<sequence length="129" mass="14532">MPFPTKPSNQDFITTIIRNKGCYFLSILDELNSDTLPDGRIWLPTKKLHSHFFQDNSFGMGSSPKRVGFQSSTQMCLLVLFVMPFLVSAMTAQLPGSARKLKRHVCTENTCLPCHFWSQASSTTLLRTS</sequence>
<accession>A0A670J4T8</accession>
<protein>
    <submittedName>
        <fullName evidence="1">Uncharacterized protein</fullName>
    </submittedName>
</protein>